<proteinExistence type="predicted"/>
<keyword evidence="3 6" id="KW-0812">Transmembrane</keyword>
<keyword evidence="4 6" id="KW-1133">Transmembrane helix</keyword>
<dbReference type="PANTHER" id="PTHR23506:SF35">
    <property type="entry name" value="MAJOR FACILITATOR SUPERFAMILY (MFS) PROFILE DOMAIN-CONTAINING PROTEIN-RELATED"/>
    <property type="match status" value="1"/>
</dbReference>
<dbReference type="GO" id="GO:0022857">
    <property type="term" value="F:transmembrane transporter activity"/>
    <property type="evidence" value="ECO:0007669"/>
    <property type="project" value="InterPro"/>
</dbReference>
<evidence type="ECO:0000259" key="7">
    <source>
        <dbReference type="PROSITE" id="PS50850"/>
    </source>
</evidence>
<feature type="transmembrane region" description="Helical" evidence="6">
    <location>
        <begin position="100"/>
        <end position="117"/>
    </location>
</feature>
<accession>A0AAD6G8Q2</accession>
<dbReference type="SUPFAM" id="SSF103473">
    <property type="entry name" value="MFS general substrate transporter"/>
    <property type="match status" value="1"/>
</dbReference>
<dbReference type="InterPro" id="IPR036259">
    <property type="entry name" value="MFS_trans_sf"/>
</dbReference>
<feature type="transmembrane region" description="Helical" evidence="6">
    <location>
        <begin position="7"/>
        <end position="26"/>
    </location>
</feature>
<evidence type="ECO:0000256" key="4">
    <source>
        <dbReference type="ARBA" id="ARBA00022989"/>
    </source>
</evidence>
<feature type="transmembrane region" description="Helical" evidence="6">
    <location>
        <begin position="38"/>
        <end position="58"/>
    </location>
</feature>
<feature type="transmembrane region" description="Helical" evidence="6">
    <location>
        <begin position="129"/>
        <end position="152"/>
    </location>
</feature>
<protein>
    <submittedName>
        <fullName evidence="8">Tetracycline resistance protein TetA/multidrug resistance protein MdtG</fullName>
    </submittedName>
</protein>
<evidence type="ECO:0000256" key="6">
    <source>
        <dbReference type="SAM" id="Phobius"/>
    </source>
</evidence>
<evidence type="ECO:0000313" key="8">
    <source>
        <dbReference type="EMBL" id="KAJ5524271.1"/>
    </source>
</evidence>
<dbReference type="AlphaFoldDB" id="A0AAD6G8Q2"/>
<feature type="transmembrane region" description="Helical" evidence="6">
    <location>
        <begin position="158"/>
        <end position="178"/>
    </location>
</feature>
<dbReference type="Pfam" id="PF07690">
    <property type="entry name" value="MFS_1"/>
    <property type="match status" value="1"/>
</dbReference>
<gene>
    <name evidence="8" type="ORF">N7494_010921</name>
</gene>
<comment type="caution">
    <text evidence="8">The sequence shown here is derived from an EMBL/GenBank/DDBJ whole genome shotgun (WGS) entry which is preliminary data.</text>
</comment>
<reference evidence="8 9" key="1">
    <citation type="journal article" date="2023" name="IMA Fungus">
        <title>Comparative genomic study of the Penicillium genus elucidates a diverse pangenome and 15 lateral gene transfer events.</title>
        <authorList>
            <person name="Petersen C."/>
            <person name="Sorensen T."/>
            <person name="Nielsen M.R."/>
            <person name="Sondergaard T.E."/>
            <person name="Sorensen J.L."/>
            <person name="Fitzpatrick D.A."/>
            <person name="Frisvad J.C."/>
            <person name="Nielsen K.L."/>
        </authorList>
    </citation>
    <scope>NUCLEOTIDE SEQUENCE [LARGE SCALE GENOMIC DNA]</scope>
    <source>
        <strain evidence="8 9">IBT 35679</strain>
    </source>
</reference>
<evidence type="ECO:0000256" key="3">
    <source>
        <dbReference type="ARBA" id="ARBA00022692"/>
    </source>
</evidence>
<name>A0AAD6G8Q2_9EURO</name>
<feature type="transmembrane region" description="Helical" evidence="6">
    <location>
        <begin position="298"/>
        <end position="317"/>
    </location>
</feature>
<comment type="subcellular location">
    <subcellularLocation>
        <location evidence="1">Membrane</location>
        <topology evidence="1">Multi-pass membrane protein</topology>
    </subcellularLocation>
</comment>
<dbReference type="InterPro" id="IPR020846">
    <property type="entry name" value="MFS_dom"/>
</dbReference>
<feature type="transmembrane region" description="Helical" evidence="6">
    <location>
        <begin position="270"/>
        <end position="291"/>
    </location>
</feature>
<sequence>MAVFQMPYLETFLYAFIIPILDYMLQKRLHIDHSKTQAAISIILGVHGAVTVVAGPIMGRFADKSRNREIPLVASLLACISGTLMIVCTHSMVYLILGRILQAFAGSAAWILGYATIADTVDQRSLSAIMGIAMAVVNVAVVSGPTISGLLLEFAGYWITWTVPLVILVIDLVARLLMMEASSTHSSPPGTETMKSSEEADFTETTSLLASHGDSRNSPNASLWLGICCDFRVLTVLLLQTLIITVGTCFNATIPLHVQETFGWGPSKVGLLFSCLSLPGFVLGPFAGWLRDRIGTKYPAVISLIIQAGVLVLLGFAGNERVPWLSAQQHGGKVYIASVTAMGALRPLVSGLGPLELTDAVKEHQEKILGIFVPEGLSRVFALMETASSIGMMIGPLLGGALRELFGYDYMSWTWSEWLSLLIGIISDTRSFQAQVNIANM</sequence>
<evidence type="ECO:0000256" key="5">
    <source>
        <dbReference type="ARBA" id="ARBA00023136"/>
    </source>
</evidence>
<feature type="domain" description="Major facilitator superfamily (MFS) profile" evidence="7">
    <location>
        <begin position="3"/>
        <end position="441"/>
    </location>
</feature>
<dbReference type="InterPro" id="IPR011701">
    <property type="entry name" value="MFS"/>
</dbReference>
<evidence type="ECO:0000256" key="2">
    <source>
        <dbReference type="ARBA" id="ARBA00022448"/>
    </source>
</evidence>
<evidence type="ECO:0000313" key="9">
    <source>
        <dbReference type="Proteomes" id="UP001220324"/>
    </source>
</evidence>
<dbReference type="PANTHER" id="PTHR23506">
    <property type="entry name" value="GH10249P"/>
    <property type="match status" value="1"/>
</dbReference>
<feature type="transmembrane region" description="Helical" evidence="6">
    <location>
        <begin position="70"/>
        <end position="94"/>
    </location>
</feature>
<dbReference type="Gene3D" id="1.20.1250.20">
    <property type="entry name" value="MFS general substrate transporter like domains"/>
    <property type="match status" value="2"/>
</dbReference>
<dbReference type="GO" id="GO:0016020">
    <property type="term" value="C:membrane"/>
    <property type="evidence" value="ECO:0007669"/>
    <property type="project" value="UniProtKB-SubCell"/>
</dbReference>
<keyword evidence="9" id="KW-1185">Reference proteome</keyword>
<feature type="non-terminal residue" evidence="8">
    <location>
        <position position="441"/>
    </location>
</feature>
<organism evidence="8 9">
    <name type="scientific">Penicillium frequentans</name>
    <dbReference type="NCBI Taxonomy" id="3151616"/>
    <lineage>
        <taxon>Eukaryota</taxon>
        <taxon>Fungi</taxon>
        <taxon>Dikarya</taxon>
        <taxon>Ascomycota</taxon>
        <taxon>Pezizomycotina</taxon>
        <taxon>Eurotiomycetes</taxon>
        <taxon>Eurotiomycetidae</taxon>
        <taxon>Eurotiales</taxon>
        <taxon>Aspergillaceae</taxon>
        <taxon>Penicillium</taxon>
    </lineage>
</organism>
<evidence type="ECO:0000256" key="1">
    <source>
        <dbReference type="ARBA" id="ARBA00004141"/>
    </source>
</evidence>
<feature type="transmembrane region" description="Helical" evidence="6">
    <location>
        <begin position="380"/>
        <end position="402"/>
    </location>
</feature>
<keyword evidence="2" id="KW-0813">Transport</keyword>
<dbReference type="PROSITE" id="PS50850">
    <property type="entry name" value="MFS"/>
    <property type="match status" value="1"/>
</dbReference>
<keyword evidence="5 6" id="KW-0472">Membrane</keyword>
<dbReference type="InterPro" id="IPR050930">
    <property type="entry name" value="MFS_Vesicular_Transporter"/>
</dbReference>
<dbReference type="Proteomes" id="UP001220324">
    <property type="component" value="Unassembled WGS sequence"/>
</dbReference>
<feature type="transmembrane region" description="Helical" evidence="6">
    <location>
        <begin position="233"/>
        <end position="258"/>
    </location>
</feature>
<dbReference type="EMBL" id="JAQIZZ010000008">
    <property type="protein sequence ID" value="KAJ5524271.1"/>
    <property type="molecule type" value="Genomic_DNA"/>
</dbReference>